<reference evidence="6 7" key="1">
    <citation type="journal article" date="2023" name="Plants (Basel)">
        <title>Bridging the Gap: Combining Genomics and Transcriptomics Approaches to Understand Stylosanthes scabra, an Orphan Legume from the Brazilian Caatinga.</title>
        <authorList>
            <person name="Ferreira-Neto J.R.C."/>
            <person name="da Silva M.D."/>
            <person name="Binneck E."/>
            <person name="de Melo N.F."/>
            <person name="da Silva R.H."/>
            <person name="de Melo A.L.T.M."/>
            <person name="Pandolfi V."/>
            <person name="Bustamante F.O."/>
            <person name="Brasileiro-Vidal A.C."/>
            <person name="Benko-Iseppon A.M."/>
        </authorList>
    </citation>
    <scope>NUCLEOTIDE SEQUENCE [LARGE SCALE GENOMIC DNA]</scope>
    <source>
        <tissue evidence="6">Leaves</tissue>
    </source>
</reference>
<organism evidence="6 7">
    <name type="scientific">Stylosanthes scabra</name>
    <dbReference type="NCBI Taxonomy" id="79078"/>
    <lineage>
        <taxon>Eukaryota</taxon>
        <taxon>Viridiplantae</taxon>
        <taxon>Streptophyta</taxon>
        <taxon>Embryophyta</taxon>
        <taxon>Tracheophyta</taxon>
        <taxon>Spermatophyta</taxon>
        <taxon>Magnoliopsida</taxon>
        <taxon>eudicotyledons</taxon>
        <taxon>Gunneridae</taxon>
        <taxon>Pentapetalae</taxon>
        <taxon>rosids</taxon>
        <taxon>fabids</taxon>
        <taxon>Fabales</taxon>
        <taxon>Fabaceae</taxon>
        <taxon>Papilionoideae</taxon>
        <taxon>50 kb inversion clade</taxon>
        <taxon>dalbergioids sensu lato</taxon>
        <taxon>Dalbergieae</taxon>
        <taxon>Pterocarpus clade</taxon>
        <taxon>Stylosanthes</taxon>
    </lineage>
</organism>
<dbReference type="Gene3D" id="3.30.40.10">
    <property type="entry name" value="Zinc/RING finger domain, C3HC4 (zinc finger)"/>
    <property type="match status" value="1"/>
</dbReference>
<dbReference type="InterPro" id="IPR013083">
    <property type="entry name" value="Znf_RING/FYVE/PHD"/>
</dbReference>
<sequence length="404" mass="44526">MGNIAEPPGWHLNRVLPPLLSMGIKQIGENSDSKLPLSLPTALRLCCMPKRTLDGTLIAVKNSFLFQQGTEPLSCKRTVSLPLHGLDDSMGLNEDIASSEEATSHDYVAIKMPMTPTHKRVNFLVTSHSVDAPINTSSSSSGSSSRAKSSSIRNILPKFTLRNHRTPNSDIEKATILAPECSSLDHHHQEKDKSSISRSVSLTKMFTTKIKRTSSLPVEELGHANTDSSQAATLAASPFRIESQGTTIARSRSVPINTKEKGIRRMDSFFRVIPSTPLLKEGNDWLTKYTTKDTENDDGDDDDDDDDDDGEDIAEEEAVCRICLIDLCEGGETLKMECSCKGALALAHKDCAIKWFTIKGNKTCDVCKEEVRNLSVTLLRIRNVQTQNNTGTSSQQQHDDYRHV</sequence>
<keyword evidence="7" id="KW-1185">Reference proteome</keyword>
<gene>
    <name evidence="6" type="ORF">PIB30_027307</name>
</gene>
<evidence type="ECO:0000256" key="3">
    <source>
        <dbReference type="ARBA" id="ARBA00022833"/>
    </source>
</evidence>
<keyword evidence="2" id="KW-0863">Zinc-finger</keyword>
<keyword evidence="1" id="KW-0479">Metal-binding</keyword>
<evidence type="ECO:0000256" key="4">
    <source>
        <dbReference type="SAM" id="MobiDB-lite"/>
    </source>
</evidence>
<name>A0ABU6Z7G1_9FABA</name>
<dbReference type="Pfam" id="PF12906">
    <property type="entry name" value="RINGv"/>
    <property type="match status" value="1"/>
</dbReference>
<dbReference type="PANTHER" id="PTHR46158">
    <property type="entry name" value="OS02G0165000 PROTEIN"/>
    <property type="match status" value="1"/>
</dbReference>
<comment type="caution">
    <text evidence="6">The sequence shown here is derived from an EMBL/GenBank/DDBJ whole genome shotgun (WGS) entry which is preliminary data.</text>
</comment>
<evidence type="ECO:0000256" key="2">
    <source>
        <dbReference type="ARBA" id="ARBA00022771"/>
    </source>
</evidence>
<protein>
    <recommendedName>
        <fullName evidence="5">RING-CH-type domain-containing protein</fullName>
    </recommendedName>
</protein>
<dbReference type="EMBL" id="JASCZI010271965">
    <property type="protein sequence ID" value="MED6218515.1"/>
    <property type="molecule type" value="Genomic_DNA"/>
</dbReference>
<keyword evidence="3" id="KW-0862">Zinc</keyword>
<evidence type="ECO:0000313" key="6">
    <source>
        <dbReference type="EMBL" id="MED6218515.1"/>
    </source>
</evidence>
<dbReference type="CDD" id="cd16495">
    <property type="entry name" value="RING_CH-C4HC3_MARCH"/>
    <property type="match status" value="1"/>
</dbReference>
<dbReference type="InterPro" id="IPR011016">
    <property type="entry name" value="Znf_RING-CH"/>
</dbReference>
<feature type="region of interest" description="Disordered" evidence="4">
    <location>
        <begin position="289"/>
        <end position="311"/>
    </location>
</feature>
<accession>A0ABU6Z7G1</accession>
<dbReference type="SUPFAM" id="SSF57850">
    <property type="entry name" value="RING/U-box"/>
    <property type="match status" value="1"/>
</dbReference>
<evidence type="ECO:0000313" key="7">
    <source>
        <dbReference type="Proteomes" id="UP001341840"/>
    </source>
</evidence>
<dbReference type="SMART" id="SM00744">
    <property type="entry name" value="RINGv"/>
    <property type="match status" value="1"/>
</dbReference>
<dbReference type="Proteomes" id="UP001341840">
    <property type="component" value="Unassembled WGS sequence"/>
</dbReference>
<proteinExistence type="predicted"/>
<dbReference type="PANTHER" id="PTHR46158:SF1">
    <property type="entry name" value="RING_U-BOX SUPERFAMILY PROTEIN"/>
    <property type="match status" value="1"/>
</dbReference>
<evidence type="ECO:0000259" key="5">
    <source>
        <dbReference type="PROSITE" id="PS51292"/>
    </source>
</evidence>
<evidence type="ECO:0000256" key="1">
    <source>
        <dbReference type="ARBA" id="ARBA00022723"/>
    </source>
</evidence>
<feature type="compositionally biased region" description="Acidic residues" evidence="4">
    <location>
        <begin position="295"/>
        <end position="311"/>
    </location>
</feature>
<dbReference type="PROSITE" id="PS51292">
    <property type="entry name" value="ZF_RING_CH"/>
    <property type="match status" value="1"/>
</dbReference>
<feature type="domain" description="RING-CH-type" evidence="5">
    <location>
        <begin position="312"/>
        <end position="374"/>
    </location>
</feature>